<dbReference type="InterPro" id="IPR011990">
    <property type="entry name" value="TPR-like_helical_dom_sf"/>
</dbReference>
<dbReference type="SUPFAM" id="SSF140931">
    <property type="entry name" value="Fic-like"/>
    <property type="match status" value="1"/>
</dbReference>
<dbReference type="GO" id="GO:0070733">
    <property type="term" value="F:AMPylase activity"/>
    <property type="evidence" value="ECO:0007669"/>
    <property type="project" value="UniProtKB-EC"/>
</dbReference>
<keyword evidence="4 20" id="KW-0812">Transmembrane</keyword>
<organism evidence="22 23">
    <name type="scientific">Lingula anatina</name>
    <name type="common">Brachiopod</name>
    <name type="synonym">Lingula unguis</name>
    <dbReference type="NCBI Taxonomy" id="7574"/>
    <lineage>
        <taxon>Eukaryota</taxon>
        <taxon>Metazoa</taxon>
        <taxon>Spiralia</taxon>
        <taxon>Lophotrochozoa</taxon>
        <taxon>Brachiopoda</taxon>
        <taxon>Linguliformea</taxon>
        <taxon>Lingulata</taxon>
        <taxon>Lingulida</taxon>
        <taxon>Linguloidea</taxon>
        <taxon>Lingulidae</taxon>
        <taxon>Lingula</taxon>
    </lineage>
</organism>
<comment type="subcellular location">
    <subcellularLocation>
        <location evidence="1">Membrane</location>
        <topology evidence="1">Single-pass membrane protein</topology>
    </subcellularLocation>
</comment>
<dbReference type="InterPro" id="IPR040198">
    <property type="entry name" value="Fido_containing"/>
</dbReference>
<evidence type="ECO:0000259" key="21">
    <source>
        <dbReference type="PROSITE" id="PS51459"/>
    </source>
</evidence>
<feature type="transmembrane region" description="Helical" evidence="20">
    <location>
        <begin position="33"/>
        <end position="52"/>
    </location>
</feature>
<dbReference type="SUPFAM" id="SSF48452">
    <property type="entry name" value="TPR-like"/>
    <property type="match status" value="1"/>
</dbReference>
<comment type="similarity">
    <text evidence="2">Belongs to the fic family.</text>
</comment>
<evidence type="ECO:0000313" key="23">
    <source>
        <dbReference type="RefSeq" id="XP_013391494.1"/>
    </source>
</evidence>
<evidence type="ECO:0000256" key="12">
    <source>
        <dbReference type="ARBA" id="ARBA00034531"/>
    </source>
</evidence>
<dbReference type="Gene3D" id="1.10.3290.10">
    <property type="entry name" value="Fido-like domain"/>
    <property type="match status" value="1"/>
</dbReference>
<evidence type="ECO:0000256" key="5">
    <source>
        <dbReference type="ARBA" id="ARBA00022695"/>
    </source>
</evidence>
<dbReference type="Gene3D" id="1.25.40.10">
    <property type="entry name" value="Tetratricopeptide repeat domain"/>
    <property type="match status" value="1"/>
</dbReference>
<evidence type="ECO:0000256" key="6">
    <source>
        <dbReference type="ARBA" id="ARBA00022737"/>
    </source>
</evidence>
<feature type="glycosylation site" description="N-linked (GlcNAc...) asparagine" evidence="18">
    <location>
        <position position="289"/>
    </location>
</feature>
<evidence type="ECO:0000256" key="3">
    <source>
        <dbReference type="ARBA" id="ARBA00022679"/>
    </source>
</evidence>
<dbReference type="STRING" id="7574.A0A1S3I2C2"/>
<feature type="repeat" description="TPR" evidence="19">
    <location>
        <begin position="119"/>
        <end position="152"/>
    </location>
</feature>
<dbReference type="Pfam" id="PF13431">
    <property type="entry name" value="TPR_17"/>
    <property type="match status" value="1"/>
</dbReference>
<dbReference type="OMA" id="QLRCQLW"/>
<comment type="catalytic activity">
    <reaction evidence="13">
        <text>L-threonyl-[protein] + ATP = 3-O-(5'-adenylyl)-L-threonyl-[protein] + diphosphate</text>
        <dbReference type="Rhea" id="RHEA:54292"/>
        <dbReference type="Rhea" id="RHEA-COMP:11060"/>
        <dbReference type="Rhea" id="RHEA-COMP:13847"/>
        <dbReference type="ChEBI" id="CHEBI:30013"/>
        <dbReference type="ChEBI" id="CHEBI:30616"/>
        <dbReference type="ChEBI" id="CHEBI:33019"/>
        <dbReference type="ChEBI" id="CHEBI:138113"/>
        <dbReference type="EC" id="2.7.7.108"/>
    </reaction>
</comment>
<evidence type="ECO:0000256" key="8">
    <source>
        <dbReference type="ARBA" id="ARBA00022803"/>
    </source>
</evidence>
<dbReference type="RefSeq" id="XP_013391494.1">
    <property type="nucleotide sequence ID" value="XM_013536040.1"/>
</dbReference>
<evidence type="ECO:0000256" key="10">
    <source>
        <dbReference type="ARBA" id="ARBA00022989"/>
    </source>
</evidence>
<evidence type="ECO:0000256" key="18">
    <source>
        <dbReference type="PIRSR" id="PIRSR640198-4"/>
    </source>
</evidence>
<evidence type="ECO:0000313" key="22">
    <source>
        <dbReference type="Proteomes" id="UP000085678"/>
    </source>
</evidence>
<dbReference type="AlphaFoldDB" id="A0A1S3I2C2"/>
<keyword evidence="22" id="KW-1185">Reference proteome</keyword>
<dbReference type="FunCoup" id="A0A1S3I2C2">
    <property type="interactions" value="319"/>
</dbReference>
<comment type="catalytic activity">
    <reaction evidence="14">
        <text>L-tyrosyl-[protein] + ATP = O-(5'-adenylyl)-L-tyrosyl-[protein] + diphosphate</text>
        <dbReference type="Rhea" id="RHEA:54288"/>
        <dbReference type="Rhea" id="RHEA-COMP:10136"/>
        <dbReference type="Rhea" id="RHEA-COMP:13846"/>
        <dbReference type="ChEBI" id="CHEBI:30616"/>
        <dbReference type="ChEBI" id="CHEBI:33019"/>
        <dbReference type="ChEBI" id="CHEBI:46858"/>
        <dbReference type="ChEBI" id="CHEBI:83624"/>
        <dbReference type="EC" id="2.7.7.108"/>
    </reaction>
</comment>
<evidence type="ECO:0000256" key="13">
    <source>
        <dbReference type="ARBA" id="ARBA00047939"/>
    </source>
</evidence>
<protein>
    <recommendedName>
        <fullName evidence="12">protein adenylyltransferase</fullName>
        <ecNumber evidence="12">2.7.7.108</ecNumber>
    </recommendedName>
</protein>
<evidence type="ECO:0000256" key="14">
    <source>
        <dbReference type="ARBA" id="ARBA00048696"/>
    </source>
</evidence>
<name>A0A1S3I2C2_LINAN</name>
<evidence type="ECO:0000256" key="9">
    <source>
        <dbReference type="ARBA" id="ARBA00022840"/>
    </source>
</evidence>
<dbReference type="InParanoid" id="A0A1S3I2C2"/>
<dbReference type="Proteomes" id="UP000085678">
    <property type="component" value="Unplaced"/>
</dbReference>
<evidence type="ECO:0000256" key="20">
    <source>
        <dbReference type="SAM" id="Phobius"/>
    </source>
</evidence>
<reference evidence="23" key="1">
    <citation type="submission" date="2025-08" db="UniProtKB">
        <authorList>
            <consortium name="RefSeq"/>
        </authorList>
    </citation>
    <scope>IDENTIFICATION</scope>
    <source>
        <tissue evidence="23">Gonads</tissue>
    </source>
</reference>
<dbReference type="GO" id="GO:0005524">
    <property type="term" value="F:ATP binding"/>
    <property type="evidence" value="ECO:0007669"/>
    <property type="project" value="UniProtKB-KW"/>
</dbReference>
<sequence length="469" mass="53403">MAKWEDEVKCVNGFRSHLDNEEAGEKRVMLPKVTILIVLFSGITLAYLSIYIPNVTRLIANASFGFGDSELKSKEISNPSVLIYKKHLEDLQCDTVTKTSLLARSKKVLEKKEEVKTEALAALKLAVEMKEHGKHEKALKLFEHALALDPTHADILNEYGEFLENQGENIIKAEHMYYRAIAASPQHSKAMANRQRTLPLVQEIDQAQFNRIEKKREMFFRIPENHPGLRRMKKESYIHHIYHTVALEGNTMTLSQTRSVVENRMAIAGKSIMEHNEVLGLDLALSYINSTLVQKIGKITLNDILEIHKRVLGFVDPVEAGHIRSTQVYVGHYIPPAASDVSGLMEEFTEWLNSDVSMRMHPVELGALAHYKLVLIHPFYDGNGRTARLLMNLILMHAGYPPIIIPVGEKHLYYQHIETASEGDVRPFIRFIASILERTLDDYLLSATKDYEGKLSLYREQERVIIVDP</sequence>
<dbReference type="OrthoDB" id="439046at2759"/>
<evidence type="ECO:0000256" key="19">
    <source>
        <dbReference type="PROSITE-ProRule" id="PRU00339"/>
    </source>
</evidence>
<accession>A0A1S3I2C2</accession>
<keyword evidence="10 20" id="KW-1133">Transmembrane helix</keyword>
<dbReference type="PANTHER" id="PTHR13504">
    <property type="entry name" value="FIDO DOMAIN-CONTAINING PROTEIN DDB_G0283145"/>
    <property type="match status" value="1"/>
</dbReference>
<evidence type="ECO:0000256" key="11">
    <source>
        <dbReference type="ARBA" id="ARBA00023136"/>
    </source>
</evidence>
<keyword evidence="3 23" id="KW-0808">Transferase</keyword>
<dbReference type="PANTHER" id="PTHR13504:SF34">
    <property type="entry name" value="PROTEIN ADENYLYLTRANSFERASE FICD"/>
    <property type="match status" value="1"/>
</dbReference>
<keyword evidence="7 16" id="KW-0547">Nucleotide-binding</keyword>
<dbReference type="EC" id="2.7.7.108" evidence="12"/>
<evidence type="ECO:0000256" key="1">
    <source>
        <dbReference type="ARBA" id="ARBA00004167"/>
    </source>
</evidence>
<feature type="active site" evidence="15">
    <location>
        <position position="377"/>
    </location>
</feature>
<keyword evidence="8 19" id="KW-0802">TPR repeat</keyword>
<dbReference type="GlyCosmos" id="A0A1S3I2C2">
    <property type="glycosylation" value="1 site, No reported glycans"/>
</dbReference>
<evidence type="ECO:0000256" key="2">
    <source>
        <dbReference type="ARBA" id="ARBA00009742"/>
    </source>
</evidence>
<dbReference type="InterPro" id="IPR003812">
    <property type="entry name" value="Fido"/>
</dbReference>
<dbReference type="GeneID" id="106159678"/>
<feature type="domain" description="Fido" evidence="21">
    <location>
        <begin position="299"/>
        <end position="434"/>
    </location>
</feature>
<feature type="site" description="Important for autoinhibition of adenylyltransferase activity" evidence="17">
    <location>
        <position position="248"/>
    </location>
</feature>
<evidence type="ECO:0000256" key="15">
    <source>
        <dbReference type="PIRSR" id="PIRSR640198-1"/>
    </source>
</evidence>
<dbReference type="PROSITE" id="PS51459">
    <property type="entry name" value="FIDO"/>
    <property type="match status" value="1"/>
</dbReference>
<proteinExistence type="inferred from homology"/>
<keyword evidence="11 20" id="KW-0472">Membrane</keyword>
<dbReference type="GO" id="GO:0016020">
    <property type="term" value="C:membrane"/>
    <property type="evidence" value="ECO:0007669"/>
    <property type="project" value="UniProtKB-SubCell"/>
</dbReference>
<evidence type="ECO:0000256" key="7">
    <source>
        <dbReference type="ARBA" id="ARBA00022741"/>
    </source>
</evidence>
<evidence type="ECO:0000256" key="4">
    <source>
        <dbReference type="ARBA" id="ARBA00022692"/>
    </source>
</evidence>
<feature type="binding site" evidence="16">
    <location>
        <begin position="413"/>
        <end position="414"/>
    </location>
    <ligand>
        <name>ATP</name>
        <dbReference type="ChEBI" id="CHEBI:30616"/>
    </ligand>
</feature>
<dbReference type="InterPro" id="IPR019734">
    <property type="entry name" value="TPR_rpt"/>
</dbReference>
<keyword evidence="9 16" id="KW-0067">ATP-binding</keyword>
<dbReference type="InterPro" id="IPR036597">
    <property type="entry name" value="Fido-like_dom_sf"/>
</dbReference>
<feature type="binding site" evidence="16">
    <location>
        <begin position="381"/>
        <end position="388"/>
    </location>
    <ligand>
        <name>ATP</name>
        <dbReference type="ChEBI" id="CHEBI:30616"/>
    </ligand>
</feature>
<evidence type="ECO:0000256" key="16">
    <source>
        <dbReference type="PIRSR" id="PIRSR640198-2"/>
    </source>
</evidence>
<dbReference type="PROSITE" id="PS50005">
    <property type="entry name" value="TPR"/>
    <property type="match status" value="1"/>
</dbReference>
<evidence type="ECO:0000256" key="17">
    <source>
        <dbReference type="PIRSR" id="PIRSR640198-3"/>
    </source>
</evidence>
<dbReference type="KEGG" id="lak:106159678"/>
<dbReference type="Pfam" id="PF02661">
    <property type="entry name" value="Fic"/>
    <property type="match status" value="1"/>
</dbReference>
<keyword evidence="5" id="KW-0548">Nucleotidyltransferase</keyword>
<keyword evidence="6" id="KW-0677">Repeat</keyword>
<gene>
    <name evidence="23" type="primary">LOC106159678</name>
</gene>